<dbReference type="AlphaFoldDB" id="A0AA41MUZ4"/>
<keyword evidence="1" id="KW-1133">Transmembrane helix</keyword>
<keyword evidence="1" id="KW-0812">Transmembrane</keyword>
<evidence type="ECO:0000313" key="2">
    <source>
        <dbReference type="EMBL" id="MBZ3878483.1"/>
    </source>
</evidence>
<gene>
    <name evidence="2" type="ORF">SUZIE_148165</name>
</gene>
<accession>A0AA41MUZ4</accession>
<dbReference type="Pfam" id="PF15834">
    <property type="entry name" value="THEG4"/>
    <property type="match status" value="1"/>
</dbReference>
<dbReference type="PANTHER" id="PTHR37362:SF1">
    <property type="entry name" value="TESTIS-EXPRESSED PROTEIN 38"/>
    <property type="match status" value="1"/>
</dbReference>
<dbReference type="InterPro" id="IPR031677">
    <property type="entry name" value="TEX38"/>
</dbReference>
<evidence type="ECO:0000256" key="1">
    <source>
        <dbReference type="SAM" id="Phobius"/>
    </source>
</evidence>
<comment type="caution">
    <text evidence="2">The sequence shown here is derived from an EMBL/GenBank/DDBJ whole genome shotgun (WGS) entry which is preliminary data.</text>
</comment>
<dbReference type="EMBL" id="JAATJV010328535">
    <property type="protein sequence ID" value="MBZ3878483.1"/>
    <property type="molecule type" value="Genomic_DNA"/>
</dbReference>
<keyword evidence="3" id="KW-1185">Reference proteome</keyword>
<proteinExistence type="predicted"/>
<keyword evidence="1" id="KW-0472">Membrane</keyword>
<feature type="transmembrane region" description="Helical" evidence="1">
    <location>
        <begin position="83"/>
        <end position="104"/>
    </location>
</feature>
<organism evidence="2 3">
    <name type="scientific">Sciurus carolinensis</name>
    <name type="common">Eastern gray squirrel</name>
    <dbReference type="NCBI Taxonomy" id="30640"/>
    <lineage>
        <taxon>Eukaryota</taxon>
        <taxon>Metazoa</taxon>
        <taxon>Chordata</taxon>
        <taxon>Craniata</taxon>
        <taxon>Vertebrata</taxon>
        <taxon>Euteleostomi</taxon>
        <taxon>Mammalia</taxon>
        <taxon>Eutheria</taxon>
        <taxon>Euarchontoglires</taxon>
        <taxon>Glires</taxon>
        <taxon>Rodentia</taxon>
        <taxon>Sciuromorpha</taxon>
        <taxon>Sciuridae</taxon>
        <taxon>Sciurinae</taxon>
        <taxon>Sciurini</taxon>
        <taxon>Sciurus</taxon>
    </lineage>
</organism>
<evidence type="ECO:0000313" key="3">
    <source>
        <dbReference type="Proteomes" id="UP001166674"/>
    </source>
</evidence>
<protein>
    <submittedName>
        <fullName evidence="2">Testis-expressed sequence 38 protein</fullName>
    </submittedName>
</protein>
<name>A0AA41MUZ4_SCICA</name>
<dbReference type="Proteomes" id="UP001166674">
    <property type="component" value="Unassembled WGS sequence"/>
</dbReference>
<reference evidence="2" key="1">
    <citation type="submission" date="2020-03" db="EMBL/GenBank/DDBJ databases">
        <title>Studies in the Genomics of Life Span.</title>
        <authorList>
            <person name="Glass D."/>
        </authorList>
    </citation>
    <scope>NUCLEOTIDE SEQUENCE</scope>
    <source>
        <strain evidence="2">SUZIE</strain>
        <tissue evidence="2">Muscle</tissue>
    </source>
</reference>
<sequence length="300" mass="33772">MESLPSVISEPLHKHQPWNAQCSEPGEIIFRQQWDLGLPKAPIGGQILGAVDSLPSHGPGNKSQRYGSSNGKPGPCWHASAWVSLYFGLMGLCCVVTGGCIILIHWRKKLWREKGAQQWVEVMNAPTIIYSPLFYWINMQKRHGIDATIRIGPPTAVTISEMKDHIPHFLWESTTPEARGYGLRGSMRCAETPGAIKAALVVSGQPASNQIPQRHTTPPFPIPIFQEIPFAPPLHKMPPMLEHTISYPLDIFLKGMSTTIPFPHWPWNELFQCQVWLHICSLHSLKVGALYKKRMIRKWS</sequence>
<dbReference type="PANTHER" id="PTHR37362">
    <property type="entry name" value="TESTIS-EXPRESSED PROTEIN 38"/>
    <property type="match status" value="1"/>
</dbReference>